<protein>
    <submittedName>
        <fullName evidence="2">Peptidase S8/S53 domain-containing protein</fullName>
    </submittedName>
</protein>
<accession>A0AC34FGH4</accession>
<name>A0AC34FGH4_9BILA</name>
<sequence>MLIEFLKKYPKYDGRGIKIAIIDSDVVDTSLPGLQKTTTGKPKIIECLGRPMIKIDTSKIVKKNGKNFIIGLTGHKLKIPTKWKNPSDEWHIGSKPIEELLFRNMELDCEGNKELETNKIEVAALKDKIVDCIVWFDGTKWRACIDTSLNPRFTNLETATVLTNFEEEHEIGYFLEKIPYCVNIVENGNALKIFLPYDDHPSQVTHVAAAYFPGNPEASGLAPGAQIISVHSFYCENLEQTVNYRLLKCIEYEVDIVNFSIVFELTPDRIQSIQKMVVEYGIIIIKGAGNYGPFYSSLPEQYFEVFEQMFFIGSMLTDDMKQKFHYNEATNQVHNFSSKGPFLSSGARGIDFVAPGSVITDLPKWYPNKNEHCHGTSLAAPNAAGSIACLLSALKANSISYSPAQIRMALANTALLPEGADKLSYGNGIIQICDAFEFIKKSINSLPKKLLTPTLKNDPKQKGIIYIKNDKILSKNYQINVNNFDPKRKWILKCTPNDKNFITHCKTITDKSFNVQIDFKELEEGSLNYAEINGFDSLNPSTGPLFYLPITVIFPADPKSFIDKNILLKPNPPTHFFIKCPAKSKECSIKITLMENKKGTILLTAENRQKNEKCWCAEHHFTQRHENMKFTAKKKSHTLLFNVENDKDLFQICFYHNFSSALEFKLEIEFQCTLNQNFCVAI</sequence>
<organism evidence="1 2">
    <name type="scientific">Panagrolaimus sp. ES5</name>
    <dbReference type="NCBI Taxonomy" id="591445"/>
    <lineage>
        <taxon>Eukaryota</taxon>
        <taxon>Metazoa</taxon>
        <taxon>Ecdysozoa</taxon>
        <taxon>Nematoda</taxon>
        <taxon>Chromadorea</taxon>
        <taxon>Rhabditida</taxon>
        <taxon>Tylenchina</taxon>
        <taxon>Panagrolaimomorpha</taxon>
        <taxon>Panagrolaimoidea</taxon>
        <taxon>Panagrolaimidae</taxon>
        <taxon>Panagrolaimus</taxon>
    </lineage>
</organism>
<dbReference type="Proteomes" id="UP000887579">
    <property type="component" value="Unplaced"/>
</dbReference>
<evidence type="ECO:0000313" key="2">
    <source>
        <dbReference type="WBParaSite" id="ES5_v2.g16437.t1"/>
    </source>
</evidence>
<reference evidence="2" key="1">
    <citation type="submission" date="2022-11" db="UniProtKB">
        <authorList>
            <consortium name="WormBaseParasite"/>
        </authorList>
    </citation>
    <scope>IDENTIFICATION</scope>
</reference>
<proteinExistence type="predicted"/>
<evidence type="ECO:0000313" key="1">
    <source>
        <dbReference type="Proteomes" id="UP000887579"/>
    </source>
</evidence>
<dbReference type="WBParaSite" id="ES5_v2.g16437.t1">
    <property type="protein sequence ID" value="ES5_v2.g16437.t1"/>
    <property type="gene ID" value="ES5_v2.g16437"/>
</dbReference>